<dbReference type="EMBL" id="UYRT01024308">
    <property type="protein sequence ID" value="VDK62299.1"/>
    <property type="molecule type" value="Genomic_DNA"/>
</dbReference>
<gene>
    <name evidence="2" type="ORF">GPUH_LOCUS8389</name>
</gene>
<evidence type="ECO:0000313" key="2">
    <source>
        <dbReference type="EMBL" id="VDK62299.1"/>
    </source>
</evidence>
<keyword evidence="1" id="KW-0472">Membrane</keyword>
<dbReference type="AlphaFoldDB" id="A0A3P6RPS1"/>
<keyword evidence="1" id="KW-0812">Transmembrane</keyword>
<keyword evidence="1" id="KW-1133">Transmembrane helix</keyword>
<dbReference type="Proteomes" id="UP000271098">
    <property type="component" value="Unassembled WGS sequence"/>
</dbReference>
<name>A0A3P6RPS1_9BILA</name>
<protein>
    <submittedName>
        <fullName evidence="2">Uncharacterized protein</fullName>
    </submittedName>
</protein>
<reference evidence="2 3" key="1">
    <citation type="submission" date="2018-11" db="EMBL/GenBank/DDBJ databases">
        <authorList>
            <consortium name="Pathogen Informatics"/>
        </authorList>
    </citation>
    <scope>NUCLEOTIDE SEQUENCE [LARGE SCALE GENOMIC DNA]</scope>
</reference>
<keyword evidence="3" id="KW-1185">Reference proteome</keyword>
<organism evidence="2 3">
    <name type="scientific">Gongylonema pulchrum</name>
    <dbReference type="NCBI Taxonomy" id="637853"/>
    <lineage>
        <taxon>Eukaryota</taxon>
        <taxon>Metazoa</taxon>
        <taxon>Ecdysozoa</taxon>
        <taxon>Nematoda</taxon>
        <taxon>Chromadorea</taxon>
        <taxon>Rhabditida</taxon>
        <taxon>Spirurina</taxon>
        <taxon>Spiruromorpha</taxon>
        <taxon>Spiruroidea</taxon>
        <taxon>Gongylonematidae</taxon>
        <taxon>Gongylonema</taxon>
    </lineage>
</organism>
<accession>A0A3P6RPS1</accession>
<evidence type="ECO:0000256" key="1">
    <source>
        <dbReference type="SAM" id="Phobius"/>
    </source>
</evidence>
<evidence type="ECO:0000313" key="3">
    <source>
        <dbReference type="Proteomes" id="UP000271098"/>
    </source>
</evidence>
<proteinExistence type="predicted"/>
<feature type="transmembrane region" description="Helical" evidence="1">
    <location>
        <begin position="71"/>
        <end position="88"/>
    </location>
</feature>
<sequence>MLLPQMANNGKVKNRVCLVVIHGWGISAESKGEPRAFSDSRILPPSACMMTTRVRKFIPRFMLGRRIKTTAVGWGSIILCFQSMFAMLRRCRNRILLGFVSVMN</sequence>